<feature type="transmembrane region" description="Helical" evidence="5">
    <location>
        <begin position="21"/>
        <end position="38"/>
    </location>
</feature>
<keyword evidence="2 5" id="KW-0812">Transmembrane</keyword>
<dbReference type="PANTHER" id="PTHR47804:SF3">
    <property type="entry name" value="PROTEIN BRE4"/>
    <property type="match status" value="1"/>
</dbReference>
<dbReference type="InterPro" id="IPR052430">
    <property type="entry name" value="IVT-Associated"/>
</dbReference>
<comment type="subcellular location">
    <subcellularLocation>
        <location evidence="1">Membrane</location>
        <topology evidence="1">Multi-pass membrane protein</topology>
    </subcellularLocation>
</comment>
<keyword evidence="10" id="KW-1185">Reference proteome</keyword>
<feature type="transmembrane region" description="Helical" evidence="5">
    <location>
        <begin position="634"/>
        <end position="655"/>
    </location>
</feature>
<dbReference type="Pfam" id="PF10334">
    <property type="entry name" value="BRE4"/>
    <property type="match status" value="1"/>
</dbReference>
<feature type="transmembrane region" description="Helical" evidence="5">
    <location>
        <begin position="105"/>
        <end position="123"/>
    </location>
</feature>
<evidence type="ECO:0000259" key="7">
    <source>
        <dbReference type="Pfam" id="PF10337"/>
    </source>
</evidence>
<evidence type="ECO:0008006" key="11">
    <source>
        <dbReference type="Google" id="ProtNLM"/>
    </source>
</evidence>
<evidence type="ECO:0000313" key="10">
    <source>
        <dbReference type="Proteomes" id="UP001479436"/>
    </source>
</evidence>
<dbReference type="Pfam" id="PF13515">
    <property type="entry name" value="FUSC_2"/>
    <property type="match status" value="1"/>
</dbReference>
<protein>
    <recommendedName>
        <fullName evidence="11">DUF2421 domain-containing protein</fullName>
    </recommendedName>
</protein>
<sequence length="928" mass="105011">MSRMHWLPLWVKPPSRREWLDISKGVLAIFLTAFISILPGVKEYFVGTVYIIIIIIALVPPYLTLGAHIEAILWVTLALIWEIAYASLGSWAVSSFNRKYGPTGGRWIAAGFLIGVGFLAGYGRTRHPKFTLMWQLGAIASLYQFTYKIDSVKFNIEISYKNLIAQTICVWTSFLVNILFWPTSAGQKACQAFLDTLVQSRNILAEIPIALYDSDQQAQSISKLSKQAAQLQICVQTMQVAMTQAKYEVSYGRIAPRHIFGSVKVLAEMGRKLGVMVQNVIRIRNSLYGTYETMISDHASIAMDLTVAKDSTKLHEAVSKVLPAIESVLNEVIATNVKAIDQLIQSYQSLTDCQPSMKQSNLIDNSVTSTVELHAELQQTLEKIINMQKELLPKLRAIEGSDPGNWAWVVYTFFFGLQHTTSSIQELLSNEQYVKQERRDRKRLWVPKMNFSKWLRARELEEFKNRQEIAGSSSDSPNNDSTVEITNNAANNYEGMSVGQRMYEERKRHSKSSIRYNLWRALQWTKSSEVRCGIKLALTLFLYSLPAYFPSTSTWFTDVHGQWGLITIVIIFTKAVGSVIQTSYMRILSTILGGVLGYLAWLIAGGERWALPFVVCLLSTPAWYFCVATPYPRIGPTAIITFNAVVFNEFLYYNVGEKPIRLALMRWITVLLGIVLSMIVNVTLWPFVARIELRKEVSSLLNQMSKSISSVFSVNMGPSELNSDKKLRSEVESMLTKLQCQLIKIEGLLAEACMEPRLKEPFYSIMYDDLIKHLRASLDWLYVINATLATLPSKSLEDIIAPVSLQRREIIATTILNYYVLAGALKTNSPLPRYLPSVQAMRRSHYRRITKWDKATSPDYLGIYAYAGALFELAVEQDVLIELVKAIVGEERLHLIYPKPEDGLGESSSNEPHLIYQHPWSSAKSFTE</sequence>
<dbReference type="InterPro" id="IPR018820">
    <property type="entry name" value="BRE4-related_DUF2421"/>
</dbReference>
<accession>A0ABR2W311</accession>
<feature type="transmembrane region" description="Helical" evidence="5">
    <location>
        <begin position="44"/>
        <end position="65"/>
    </location>
</feature>
<proteinExistence type="predicted"/>
<feature type="transmembrane region" description="Helical" evidence="5">
    <location>
        <begin position="72"/>
        <end position="93"/>
    </location>
</feature>
<dbReference type="PRINTS" id="PR02047">
    <property type="entry name" value="BREFELDNASP4"/>
</dbReference>
<dbReference type="InterPro" id="IPR023244">
    <property type="entry name" value="Brefeldin_A-sensitivity_4"/>
</dbReference>
<evidence type="ECO:0000256" key="4">
    <source>
        <dbReference type="ARBA" id="ARBA00023136"/>
    </source>
</evidence>
<reference evidence="9 10" key="1">
    <citation type="submission" date="2023-04" db="EMBL/GenBank/DDBJ databases">
        <title>Genome of Basidiobolus ranarum AG-B5.</title>
        <authorList>
            <person name="Stajich J.E."/>
            <person name="Carter-House D."/>
            <person name="Gryganskyi A."/>
        </authorList>
    </citation>
    <scope>NUCLEOTIDE SEQUENCE [LARGE SCALE GENOMIC DNA]</scope>
    <source>
        <strain evidence="9 10">AG-B5</strain>
    </source>
</reference>
<organism evidence="9 10">
    <name type="scientific">Basidiobolus ranarum</name>
    <dbReference type="NCBI Taxonomy" id="34480"/>
    <lineage>
        <taxon>Eukaryota</taxon>
        <taxon>Fungi</taxon>
        <taxon>Fungi incertae sedis</taxon>
        <taxon>Zoopagomycota</taxon>
        <taxon>Entomophthoromycotina</taxon>
        <taxon>Basidiobolomycetes</taxon>
        <taxon>Basidiobolales</taxon>
        <taxon>Basidiobolaceae</taxon>
        <taxon>Basidiobolus</taxon>
    </lineage>
</organism>
<gene>
    <name evidence="9" type="ORF">K7432_005614</name>
</gene>
<dbReference type="InterPro" id="IPR049453">
    <property type="entry name" value="Memb_transporter_dom"/>
</dbReference>
<feature type="transmembrane region" description="Helical" evidence="5">
    <location>
        <begin position="561"/>
        <end position="580"/>
    </location>
</feature>
<evidence type="ECO:0000256" key="2">
    <source>
        <dbReference type="ARBA" id="ARBA00022692"/>
    </source>
</evidence>
<evidence type="ECO:0000259" key="6">
    <source>
        <dbReference type="Pfam" id="PF10334"/>
    </source>
</evidence>
<feature type="transmembrane region" description="Helical" evidence="5">
    <location>
        <begin position="163"/>
        <end position="181"/>
    </location>
</feature>
<evidence type="ECO:0000256" key="5">
    <source>
        <dbReference type="SAM" id="Phobius"/>
    </source>
</evidence>
<keyword evidence="4 5" id="KW-0472">Membrane</keyword>
<evidence type="ECO:0000256" key="1">
    <source>
        <dbReference type="ARBA" id="ARBA00004141"/>
    </source>
</evidence>
<feature type="domain" description="Putative ER transporter 6TM N-terminal" evidence="7">
    <location>
        <begin position="108"/>
        <end position="345"/>
    </location>
</feature>
<dbReference type="InterPro" id="IPR018823">
    <property type="entry name" value="ArAE_2_N"/>
</dbReference>
<dbReference type="EMBL" id="JASJQH010007101">
    <property type="protein sequence ID" value="KAK9718295.1"/>
    <property type="molecule type" value="Genomic_DNA"/>
</dbReference>
<dbReference type="PANTHER" id="PTHR47804">
    <property type="entry name" value="60S RIBOSOMAL PROTEIN L19"/>
    <property type="match status" value="1"/>
</dbReference>
<dbReference type="Pfam" id="PF10337">
    <property type="entry name" value="ArAE_2_N"/>
    <property type="match status" value="1"/>
</dbReference>
<keyword evidence="3 5" id="KW-1133">Transmembrane helix</keyword>
<evidence type="ECO:0000313" key="9">
    <source>
        <dbReference type="EMBL" id="KAK9718295.1"/>
    </source>
</evidence>
<dbReference type="Proteomes" id="UP001479436">
    <property type="component" value="Unassembled WGS sequence"/>
</dbReference>
<evidence type="ECO:0000256" key="3">
    <source>
        <dbReference type="ARBA" id="ARBA00022989"/>
    </source>
</evidence>
<feature type="domain" description="DUF2421" evidence="6">
    <location>
        <begin position="689"/>
        <end position="890"/>
    </location>
</feature>
<name>A0ABR2W311_9FUNG</name>
<feature type="transmembrane region" description="Helical" evidence="5">
    <location>
        <begin position="667"/>
        <end position="688"/>
    </location>
</feature>
<evidence type="ECO:0000259" key="8">
    <source>
        <dbReference type="Pfam" id="PF13515"/>
    </source>
</evidence>
<feature type="domain" description="Integral membrane bound transporter" evidence="8">
    <location>
        <begin position="553"/>
        <end position="680"/>
    </location>
</feature>
<feature type="transmembrane region" description="Helical" evidence="5">
    <location>
        <begin position="587"/>
        <end position="604"/>
    </location>
</feature>
<feature type="transmembrane region" description="Helical" evidence="5">
    <location>
        <begin position="532"/>
        <end position="549"/>
    </location>
</feature>
<comment type="caution">
    <text evidence="9">The sequence shown here is derived from an EMBL/GenBank/DDBJ whole genome shotgun (WGS) entry which is preliminary data.</text>
</comment>
<feature type="transmembrane region" description="Helical" evidence="5">
    <location>
        <begin position="130"/>
        <end position="147"/>
    </location>
</feature>